<protein>
    <submittedName>
        <fullName evidence="1">Uncharacterized protein</fullName>
    </submittedName>
</protein>
<evidence type="ECO:0000313" key="2">
    <source>
        <dbReference type="Proteomes" id="UP001501469"/>
    </source>
</evidence>
<gene>
    <name evidence="1" type="ORF">GCM10022409_41720</name>
</gene>
<organism evidence="1 2">
    <name type="scientific">Hymenobacter glaciei</name>
    <dbReference type="NCBI Taxonomy" id="877209"/>
    <lineage>
        <taxon>Bacteria</taxon>
        <taxon>Pseudomonadati</taxon>
        <taxon>Bacteroidota</taxon>
        <taxon>Cytophagia</taxon>
        <taxon>Cytophagales</taxon>
        <taxon>Hymenobacteraceae</taxon>
        <taxon>Hymenobacter</taxon>
    </lineage>
</organism>
<dbReference type="Proteomes" id="UP001501469">
    <property type="component" value="Unassembled WGS sequence"/>
</dbReference>
<evidence type="ECO:0000313" key="1">
    <source>
        <dbReference type="EMBL" id="GAA4050599.1"/>
    </source>
</evidence>
<keyword evidence="2" id="KW-1185">Reference proteome</keyword>
<reference evidence="2" key="1">
    <citation type="journal article" date="2019" name="Int. J. Syst. Evol. Microbiol.">
        <title>The Global Catalogue of Microorganisms (GCM) 10K type strain sequencing project: providing services to taxonomists for standard genome sequencing and annotation.</title>
        <authorList>
            <consortium name="The Broad Institute Genomics Platform"/>
            <consortium name="The Broad Institute Genome Sequencing Center for Infectious Disease"/>
            <person name="Wu L."/>
            <person name="Ma J."/>
        </authorList>
    </citation>
    <scope>NUCLEOTIDE SEQUENCE [LARGE SCALE GENOMIC DNA]</scope>
    <source>
        <strain evidence="2">JCM 17225</strain>
    </source>
</reference>
<comment type="caution">
    <text evidence="1">The sequence shown here is derived from an EMBL/GenBank/DDBJ whole genome shotgun (WGS) entry which is preliminary data.</text>
</comment>
<sequence length="59" mass="6743">MLTTFIERHQTAKIVLTQTTYMHLEVVEGVFKVDFKDKAAFKLKLGMWGGPVKTDSSLR</sequence>
<name>A0ABP7URC2_9BACT</name>
<proteinExistence type="predicted"/>
<accession>A0ABP7URC2</accession>
<dbReference type="EMBL" id="BAABDK010000031">
    <property type="protein sequence ID" value="GAA4050599.1"/>
    <property type="molecule type" value="Genomic_DNA"/>
</dbReference>